<dbReference type="Proteomes" id="UP001642484">
    <property type="component" value="Unassembled WGS sequence"/>
</dbReference>
<evidence type="ECO:0000256" key="1">
    <source>
        <dbReference type="SAM" id="MobiDB-lite"/>
    </source>
</evidence>
<proteinExistence type="predicted"/>
<dbReference type="InterPro" id="IPR018490">
    <property type="entry name" value="cNMP-bd_dom_sf"/>
</dbReference>
<name>A0ABP0RB44_9DINO</name>
<keyword evidence="3" id="KW-1185">Reference proteome</keyword>
<dbReference type="Pfam" id="PF20717">
    <property type="entry name" value="DUF6829"/>
    <property type="match status" value="1"/>
</dbReference>
<reference evidence="2 3" key="1">
    <citation type="submission" date="2024-02" db="EMBL/GenBank/DDBJ databases">
        <authorList>
            <person name="Chen Y."/>
            <person name="Shah S."/>
            <person name="Dougan E. K."/>
            <person name="Thang M."/>
            <person name="Chan C."/>
        </authorList>
    </citation>
    <scope>NUCLEOTIDE SEQUENCE [LARGE SCALE GENOMIC DNA]</scope>
</reference>
<dbReference type="InterPro" id="IPR049232">
    <property type="entry name" value="DUF6829"/>
</dbReference>
<sequence length="1934" mass="214359">MSLSVEFPCAPPPPTAAVQRQRRKQYSSSIHEAAELHELHRHLPELVAPWKEACLPMTVLCMGRTQLDQRCPIMNPRHAHGIRGIFASWMKELIGDGALLALEAFTADLGSSAPSRSLGRWDSGGASSALQALESFVGGVSTPSFVAVRLELQSHWAGACFTNSALWLDLGVDELLNERSHGLQSVEDFLASRSLGSCCQLLEQLLPALQRQQVMKLVICGPPDDPAVGAARARTTSLLRDAPDATRSLQLTSLTSSAQGTASNALATAFQELRSSDQTTSLSEFISGEVRMTDFGFPGHVLPTLPQRYQVTNQDRVMLHLAAESALDACEDDLHTLAEGLDELINAGADAEAGGSPPNKKDRASDVTFLLVDGVPTKPTEVDPVALNRSNQTQMQKQQIQMLDEWRESFVVSEQDAVELYNSLYVENVSGKHVSKRVSDDSRSSVISLQQYHPVYWGTCADSVVHAWQVFTLVMIMCDVWSVPLTLAWPGHQFLGFYQEVRPVLWAFDILMSLLPCLVELGESKCHIFVKLKQYAPRLPFDVGLVYVDILMFIGLNEEWRLLQLLILVRITKVKRGLIFIENHLAARGNIKLVLYLTIFRCIVQILAVNHVLTCFFFWLGTWEARNAEPNWIQTYNIGDDSYSLGFQYFLTFNWVIAQYTPAPFPLQPQNFREQVFVVGIILTCLPLLGSEIGKVSGTVNLLNEKARERDTLRRDLQRWLRKTEAAEVLSRRILASLNDVLTSKDSPLDVKEPMALKFLPSTLLEELRILKMSEKLSSHHLFNMLMDPKLGISGDLSSIFKVKHVVQGESAFQAGERAEGLCITQSGAFHLHQPPNGKSATSRGTQPQSQALVKLASRKSAQHFSVKAGEELKDLGGLQLLNNVWIAEACLYCGMSHSCCLTARTYSKVLSVAVPDFVAVIMQFPASVVAVHEYAVYIIRWLTENRGEIWEITDDEVIAEGVQRTQLLDLLVPGTGRIHRFKSSTQTDFSDMILCLTRQGQSNKEIIEEIKFYMPELRADGLYGNLGCDDEKQRAFLSVLSAVWLVNGDYTSMVECQKPGARLRMQTFNLIRENLCIREMTTSQITVAILILAIRGLSKTDDVARLCPPSERRRPEDVLYYAVSNLDPYLPSIASIKGEVFDMMICTVRMLGEFNFAQLLQGENNPHSVWQLQSARKEEGQEVFSIFLLVHVCILCGVTGAVTLDGSLFLTELNGRSVLKGLACLQDLSNKEPPNIYWHYIAVRAEALQLKVQEASHLVLARLACLTRTVDTESLKQLNNDWNALSDSEQNALQEIFLLDGHTHKAFMFMYLPLFLTNAMGNKGLGLRAGLQGLVELYNKLLKHQCLKEDVSTVKVDMSALANLAKGVDDYKLLRQCLDHSRIVKHVHGVTVLMTAKSYQVLSGQLVTENRSVDMLEMVVARQRQLEAAMIPKEVRPLQKAHSDDFRGRLTPFHPGAALSTSSARTFARSQNQQDPLVCAIARLRDDVAYAVALLPLCAVHPFNMIRVLQLGGIHSLLALLADSSTLAPEVQITGEELSNTEVSALVLLVLCASRQIRRFLVSQGIFELLAVAIRHPNSERQLHIFCALLVRLLRADPEHHGPRTVSQLSQPLAEKLLELLSRPESSSASAVAAAAAALAPPLEVFAPAMPQLLRNAAPEAFKALAASLTLDTSCMEQLNVPRLLSMMPVDPPKGLVFHHGALAALSLCSRTAALTSLCRPWVVSTAMALLRSLLSCPTFGLRSVRVALPLAAAQEERVPPMCAFTCEVEEKIQMQKTFGSTWRTATPPDDTAGRGGPPLRKQRLLGWAELRPWAQLPASPNAKHFQERPQLRVEIVDDHTELFLALSLLPDSVAVMPLWRVSKCLNPCFALDEGQMGFWICECPEESKNELRDQHQLDLKAPIHVSASEASEHLISVALPKGLYTVAPWTGG</sequence>
<dbReference type="Gene3D" id="2.60.120.10">
    <property type="entry name" value="Jelly Rolls"/>
    <property type="match status" value="1"/>
</dbReference>
<dbReference type="EMBL" id="CAXAMN010025661">
    <property type="protein sequence ID" value="CAK9096820.1"/>
    <property type="molecule type" value="Genomic_DNA"/>
</dbReference>
<comment type="caution">
    <text evidence="2">The sequence shown here is derived from an EMBL/GenBank/DDBJ whole genome shotgun (WGS) entry which is preliminary data.</text>
</comment>
<gene>
    <name evidence="2" type="ORF">CCMP2556_LOCUS46017</name>
</gene>
<evidence type="ECO:0000313" key="2">
    <source>
        <dbReference type="EMBL" id="CAK9096820.1"/>
    </source>
</evidence>
<dbReference type="InterPro" id="IPR014710">
    <property type="entry name" value="RmlC-like_jellyroll"/>
</dbReference>
<protein>
    <submittedName>
        <fullName evidence="2">Uncharacterized protein</fullName>
    </submittedName>
</protein>
<dbReference type="SUPFAM" id="SSF48371">
    <property type="entry name" value="ARM repeat"/>
    <property type="match status" value="1"/>
</dbReference>
<dbReference type="SUPFAM" id="SSF51206">
    <property type="entry name" value="cAMP-binding domain-like"/>
    <property type="match status" value="1"/>
</dbReference>
<dbReference type="PANTHER" id="PTHR10217">
    <property type="entry name" value="VOLTAGE AND LIGAND GATED POTASSIUM CHANNEL"/>
    <property type="match status" value="1"/>
</dbReference>
<dbReference type="InterPro" id="IPR016024">
    <property type="entry name" value="ARM-type_fold"/>
</dbReference>
<feature type="region of interest" description="Disordered" evidence="1">
    <location>
        <begin position="1"/>
        <end position="20"/>
    </location>
</feature>
<dbReference type="PANTHER" id="PTHR10217:SF435">
    <property type="entry name" value="POTASSIUM VOLTAGE-GATED CHANNEL PROTEIN EAG"/>
    <property type="match status" value="1"/>
</dbReference>
<dbReference type="InterPro" id="IPR050818">
    <property type="entry name" value="KCNH_animal-type"/>
</dbReference>
<organism evidence="2 3">
    <name type="scientific">Durusdinium trenchii</name>
    <dbReference type="NCBI Taxonomy" id="1381693"/>
    <lineage>
        <taxon>Eukaryota</taxon>
        <taxon>Sar</taxon>
        <taxon>Alveolata</taxon>
        <taxon>Dinophyceae</taxon>
        <taxon>Suessiales</taxon>
        <taxon>Symbiodiniaceae</taxon>
        <taxon>Durusdinium</taxon>
    </lineage>
</organism>
<accession>A0ABP0RB44</accession>
<evidence type="ECO:0000313" key="3">
    <source>
        <dbReference type="Proteomes" id="UP001642484"/>
    </source>
</evidence>